<evidence type="ECO:0000313" key="3">
    <source>
        <dbReference type="Proteomes" id="UP000199423"/>
    </source>
</evidence>
<name>A0A1I7N1C4_9HYPH</name>
<proteinExistence type="predicted"/>
<gene>
    <name evidence="2" type="ORF">SAMN04488557_1014</name>
</gene>
<dbReference type="Proteomes" id="UP000199423">
    <property type="component" value="Unassembled WGS sequence"/>
</dbReference>
<dbReference type="OrthoDB" id="8282715at2"/>
<dbReference type="RefSeq" id="WP_092864991.1">
    <property type="nucleotide sequence ID" value="NZ_FPCH01000001.1"/>
</dbReference>
<dbReference type="EMBL" id="FPCH01000001">
    <property type="protein sequence ID" value="SFV28472.1"/>
    <property type="molecule type" value="Genomic_DNA"/>
</dbReference>
<protein>
    <submittedName>
        <fullName evidence="2">Hemerythrin-like domain-containing protein</fullName>
    </submittedName>
</protein>
<organism evidence="2 3">
    <name type="scientific">Hyphomicrobium facile</name>
    <dbReference type="NCBI Taxonomy" id="51670"/>
    <lineage>
        <taxon>Bacteria</taxon>
        <taxon>Pseudomonadati</taxon>
        <taxon>Pseudomonadota</taxon>
        <taxon>Alphaproteobacteria</taxon>
        <taxon>Hyphomicrobiales</taxon>
        <taxon>Hyphomicrobiaceae</taxon>
        <taxon>Hyphomicrobium</taxon>
    </lineage>
</organism>
<feature type="domain" description="Hemerythrin-like" evidence="1">
    <location>
        <begin position="20"/>
        <end position="157"/>
    </location>
</feature>
<dbReference type="STRING" id="51670.SAMN04488557_1014"/>
<dbReference type="InterPro" id="IPR012312">
    <property type="entry name" value="Hemerythrin-like"/>
</dbReference>
<dbReference type="AlphaFoldDB" id="A0A1I7N1C4"/>
<accession>A0A1I7N1C4</accession>
<sequence>MTDASPAKRLDDAGVCRTPHPLEIIEEEHALQLELCALLESIADNLPAKLEPALAVIAISILKGSVKAHTKFEEDALFPILRGRLSSNDTVVQALASLSQQHECDEDIADELVEALTDALQSGAPQNPETLGYILRGYFENQRRHIAWEESVVLPAARKALTVEDLARLQEWIMTSDHPRCIRIPLLTLRAGKSSSSICVKCPASLGQEK</sequence>
<evidence type="ECO:0000313" key="2">
    <source>
        <dbReference type="EMBL" id="SFV28472.1"/>
    </source>
</evidence>
<dbReference type="Pfam" id="PF01814">
    <property type="entry name" value="Hemerythrin"/>
    <property type="match status" value="1"/>
</dbReference>
<dbReference type="Gene3D" id="1.20.120.520">
    <property type="entry name" value="nmb1532 protein domain like"/>
    <property type="match status" value="1"/>
</dbReference>
<evidence type="ECO:0000259" key="1">
    <source>
        <dbReference type="Pfam" id="PF01814"/>
    </source>
</evidence>
<keyword evidence="3" id="KW-1185">Reference proteome</keyword>
<reference evidence="3" key="1">
    <citation type="submission" date="2016-10" db="EMBL/GenBank/DDBJ databases">
        <authorList>
            <person name="Varghese N."/>
            <person name="Submissions S."/>
        </authorList>
    </citation>
    <scope>NUCLEOTIDE SEQUENCE [LARGE SCALE GENOMIC DNA]</scope>
    <source>
        <strain evidence="3">DSM 1565</strain>
    </source>
</reference>